<proteinExistence type="predicted"/>
<feature type="signal peptide" evidence="1">
    <location>
        <begin position="1"/>
        <end position="26"/>
    </location>
</feature>
<dbReference type="AlphaFoldDB" id="A0A9Q1BSA3"/>
<sequence>MAYIGFHTLRVCLVLFLTGRLTDVSALQCHMKAAYSCEGGPCNDLLLPSGSLMGVSECAQDENMCGSINVGTAVATDWSGDFNITLSGAGCLTSSASSGCIDTDDLEKIYPPLMKWINKINTSFGVTLLFEACICDENLCNSAVKCNLSISLIIISFLFSFIF</sequence>
<keyword evidence="3" id="KW-1185">Reference proteome</keyword>
<evidence type="ECO:0000313" key="2">
    <source>
        <dbReference type="EMBL" id="KAJ8031671.1"/>
    </source>
</evidence>
<evidence type="ECO:0000256" key="1">
    <source>
        <dbReference type="SAM" id="SignalP"/>
    </source>
</evidence>
<feature type="chain" id="PRO_5040232728" evidence="1">
    <location>
        <begin position="27"/>
        <end position="163"/>
    </location>
</feature>
<dbReference type="EMBL" id="JAIZAY010000012">
    <property type="protein sequence ID" value="KAJ8031671.1"/>
    <property type="molecule type" value="Genomic_DNA"/>
</dbReference>
<reference evidence="2" key="1">
    <citation type="submission" date="2021-10" db="EMBL/GenBank/DDBJ databases">
        <title>Tropical sea cucumber genome reveals ecological adaptation and Cuvierian tubules defense mechanism.</title>
        <authorList>
            <person name="Chen T."/>
        </authorList>
    </citation>
    <scope>NUCLEOTIDE SEQUENCE</scope>
    <source>
        <strain evidence="2">Nanhai2018</strain>
        <tissue evidence="2">Muscle</tissue>
    </source>
</reference>
<name>A0A9Q1BSA3_HOLLE</name>
<protein>
    <submittedName>
        <fullName evidence="2">Uncharacterized protein</fullName>
    </submittedName>
</protein>
<dbReference type="Proteomes" id="UP001152320">
    <property type="component" value="Chromosome 12"/>
</dbReference>
<dbReference type="OrthoDB" id="10634331at2759"/>
<evidence type="ECO:0000313" key="3">
    <source>
        <dbReference type="Proteomes" id="UP001152320"/>
    </source>
</evidence>
<keyword evidence="1" id="KW-0732">Signal</keyword>
<organism evidence="2 3">
    <name type="scientific">Holothuria leucospilota</name>
    <name type="common">Black long sea cucumber</name>
    <name type="synonym">Mertensiothuria leucospilota</name>
    <dbReference type="NCBI Taxonomy" id="206669"/>
    <lineage>
        <taxon>Eukaryota</taxon>
        <taxon>Metazoa</taxon>
        <taxon>Echinodermata</taxon>
        <taxon>Eleutherozoa</taxon>
        <taxon>Echinozoa</taxon>
        <taxon>Holothuroidea</taxon>
        <taxon>Aspidochirotacea</taxon>
        <taxon>Aspidochirotida</taxon>
        <taxon>Holothuriidae</taxon>
        <taxon>Holothuria</taxon>
    </lineage>
</organism>
<comment type="caution">
    <text evidence="2">The sequence shown here is derived from an EMBL/GenBank/DDBJ whole genome shotgun (WGS) entry which is preliminary data.</text>
</comment>
<accession>A0A9Q1BSA3</accession>
<gene>
    <name evidence="2" type="ORF">HOLleu_24934</name>
</gene>